<feature type="region of interest" description="Disordered" evidence="6">
    <location>
        <begin position="152"/>
        <end position="188"/>
    </location>
</feature>
<keyword evidence="2 7" id="KW-0240">DNA-directed RNA polymerase</keyword>
<dbReference type="Pfam" id="PF05132">
    <property type="entry name" value="RNA_pol_Rpc4"/>
    <property type="match status" value="1"/>
</dbReference>
<dbReference type="PANTHER" id="PTHR13408">
    <property type="entry name" value="DNA-DIRECTED RNA POLYMERASE III"/>
    <property type="match status" value="1"/>
</dbReference>
<protein>
    <submittedName>
        <fullName evidence="7">Related to DNA-directed RNA polymerase III subunit RPC4</fullName>
    </submittedName>
</protein>
<evidence type="ECO:0000256" key="5">
    <source>
        <dbReference type="SAM" id="Coils"/>
    </source>
</evidence>
<feature type="compositionally biased region" description="Basic and acidic residues" evidence="6">
    <location>
        <begin position="29"/>
        <end position="60"/>
    </location>
</feature>
<dbReference type="InterPro" id="IPR007811">
    <property type="entry name" value="RPC4"/>
</dbReference>
<comment type="subcellular location">
    <subcellularLocation>
        <location evidence="1">Nucleus</location>
    </subcellularLocation>
</comment>
<evidence type="ECO:0000256" key="2">
    <source>
        <dbReference type="ARBA" id="ARBA00022478"/>
    </source>
</evidence>
<keyword evidence="4" id="KW-0539">Nucleus</keyword>
<feature type="compositionally biased region" description="Basic residues" evidence="6">
    <location>
        <begin position="19"/>
        <end position="28"/>
    </location>
</feature>
<dbReference type="VEuPathDB" id="FungiDB:SCODWIG_02295"/>
<keyword evidence="3" id="KW-0804">Transcription</keyword>
<evidence type="ECO:0000313" key="8">
    <source>
        <dbReference type="Proteomes" id="UP000262825"/>
    </source>
</evidence>
<feature type="coiled-coil region" evidence="5">
    <location>
        <begin position="236"/>
        <end position="263"/>
    </location>
</feature>
<accession>A0A376B7Q6</accession>
<keyword evidence="8" id="KW-1185">Reference proteome</keyword>
<evidence type="ECO:0000256" key="4">
    <source>
        <dbReference type="ARBA" id="ARBA00023242"/>
    </source>
</evidence>
<sequence length="395" mass="43752">MSGTGRLPTLSSKDNRPSLKFKPKAIARKSKEEREAAAAKIKTEEKDSFNNKNYHGDNKKKYSKRLPGIKKQPRYLQNTHVISSGPLAAGNFVSGGSSRTTSFFRKGDQASAAATLLKKGIAGKDADEENDDDNGTGIAKLNMGREYKTLDILSSDDDDDDDDGGNEEENNNGNENNASEPSTSAAMNSEDPHLISMFPVRPIRINHEEINTAKIEVQQSMSTTTSKEPTPGFIKLEEINNENNLLEKKKAELNKRLEKMNLGNEFKSVNVEESLEEMKLMVKDYIHINKKLEKVHNSDRQFLAFQIPPIFPTTTVVEDSTNKNTTITPLTGNIGRLRIHKSGKITIKIAGVVMDITKGSETSFIQDVVALDSHDEETVEHLGQIESKIIAIPKI</sequence>
<organism evidence="7 8">
    <name type="scientific">Saccharomycodes ludwigii</name>
    <dbReference type="NCBI Taxonomy" id="36035"/>
    <lineage>
        <taxon>Eukaryota</taxon>
        <taxon>Fungi</taxon>
        <taxon>Dikarya</taxon>
        <taxon>Ascomycota</taxon>
        <taxon>Saccharomycotina</taxon>
        <taxon>Saccharomycetes</taxon>
        <taxon>Saccharomycodales</taxon>
        <taxon>Saccharomycodaceae</taxon>
        <taxon>Saccharomycodes</taxon>
    </lineage>
</organism>
<reference evidence="8" key="1">
    <citation type="submission" date="2018-06" db="EMBL/GenBank/DDBJ databases">
        <authorList>
            <person name="Guldener U."/>
        </authorList>
    </citation>
    <scope>NUCLEOTIDE SEQUENCE [LARGE SCALE GENOMIC DNA]</scope>
    <source>
        <strain evidence="8">UTAD17</strain>
    </source>
</reference>
<dbReference type="EMBL" id="UFAJ01000381">
    <property type="protein sequence ID" value="SSD60534.1"/>
    <property type="molecule type" value="Genomic_DNA"/>
</dbReference>
<evidence type="ECO:0000256" key="1">
    <source>
        <dbReference type="ARBA" id="ARBA00004123"/>
    </source>
</evidence>
<evidence type="ECO:0000256" key="6">
    <source>
        <dbReference type="SAM" id="MobiDB-lite"/>
    </source>
</evidence>
<feature type="compositionally biased region" description="Polar residues" evidence="6">
    <location>
        <begin position="178"/>
        <end position="187"/>
    </location>
</feature>
<dbReference type="PANTHER" id="PTHR13408:SF0">
    <property type="entry name" value="DNA-DIRECTED RNA POLYMERASE III SUBUNIT RPC4"/>
    <property type="match status" value="1"/>
</dbReference>
<proteinExistence type="predicted"/>
<dbReference type="Proteomes" id="UP000262825">
    <property type="component" value="Unassembled WGS sequence"/>
</dbReference>
<dbReference type="OrthoDB" id="5836119at2759"/>
<gene>
    <name evidence="7" type="ORF">SCODWIG_02295</name>
</gene>
<evidence type="ECO:0000313" key="7">
    <source>
        <dbReference type="EMBL" id="SSD60534.1"/>
    </source>
</evidence>
<dbReference type="GO" id="GO:0005666">
    <property type="term" value="C:RNA polymerase III complex"/>
    <property type="evidence" value="ECO:0007669"/>
    <property type="project" value="InterPro"/>
</dbReference>
<keyword evidence="5" id="KW-0175">Coiled coil</keyword>
<dbReference type="GO" id="GO:0003677">
    <property type="term" value="F:DNA binding"/>
    <property type="evidence" value="ECO:0007669"/>
    <property type="project" value="InterPro"/>
</dbReference>
<evidence type="ECO:0000256" key="3">
    <source>
        <dbReference type="ARBA" id="ARBA00023163"/>
    </source>
</evidence>
<dbReference type="AlphaFoldDB" id="A0A376B7Q6"/>
<dbReference type="GO" id="GO:0042797">
    <property type="term" value="P:tRNA transcription by RNA polymerase III"/>
    <property type="evidence" value="ECO:0007669"/>
    <property type="project" value="TreeGrafter"/>
</dbReference>
<name>A0A376B7Q6_9ASCO</name>
<feature type="region of interest" description="Disordered" evidence="6">
    <location>
        <begin position="1"/>
        <end position="69"/>
    </location>
</feature>
<feature type="compositionally biased region" description="Acidic residues" evidence="6">
    <location>
        <begin position="154"/>
        <end position="170"/>
    </location>
</feature>